<dbReference type="Proteomes" id="UP001059663">
    <property type="component" value="Chromosome"/>
</dbReference>
<name>A0AC61U7P9_9MICO</name>
<keyword evidence="1" id="KW-0238">DNA-binding</keyword>
<gene>
    <name evidence="1" type="ORF">LP422_07650</name>
</gene>
<organism evidence="1 2">
    <name type="scientific">Janibacter limosus</name>
    <dbReference type="NCBI Taxonomy" id="53458"/>
    <lineage>
        <taxon>Bacteria</taxon>
        <taxon>Bacillati</taxon>
        <taxon>Actinomycetota</taxon>
        <taxon>Actinomycetes</taxon>
        <taxon>Micrococcales</taxon>
        <taxon>Intrasporangiaceae</taxon>
        <taxon>Janibacter</taxon>
    </lineage>
</organism>
<evidence type="ECO:0000313" key="2">
    <source>
        <dbReference type="Proteomes" id="UP001059663"/>
    </source>
</evidence>
<protein>
    <submittedName>
        <fullName evidence="1">ComEA family DNA-binding protein</fullName>
    </submittedName>
</protein>
<reference evidence="1" key="1">
    <citation type="submission" date="2021-11" db="EMBL/GenBank/DDBJ databases">
        <title>Study of the species diversity of bacterial strains isolated from a unique natural object - Shulgan-Tash cave (Bashkiria).</title>
        <authorList>
            <person name="Sazanova A.L."/>
            <person name="Chirak E.R."/>
            <person name="Safronova V.I."/>
        </authorList>
    </citation>
    <scope>NUCLEOTIDE SEQUENCE</scope>
    <source>
        <strain evidence="1">P1</strain>
    </source>
</reference>
<evidence type="ECO:0000313" key="1">
    <source>
        <dbReference type="EMBL" id="UUZ45801.1"/>
    </source>
</evidence>
<sequence length="291" mass="28051">MSRASEPSLRVTEILDEAHHPRPLELPSTLATGRYAVSRQAIIGVALVVALAVALLGGRYVMARQDAAPQPVVTGRASDAGGPSGGALPGATPTPVGDAATRGTASDAATGAGTKGAATTAAAARVTVHIVGEVERPGVVTLPAGSRVDDALDQAGGATSEADLTGVNPARPLVDGEQVVVPAPGERVVGAPGAGTGAASGGAGAAGAGGAGTGGAGAGDAGAGGAAAELVNLNSADPATLETLPGVGPVLAQRILDWRTEHGQFTAVEELGEVSGIGDKIYAQLSPKVTV</sequence>
<proteinExistence type="predicted"/>
<accession>A0AC61U7P9</accession>
<dbReference type="EMBL" id="CP087977">
    <property type="protein sequence ID" value="UUZ45801.1"/>
    <property type="molecule type" value="Genomic_DNA"/>
</dbReference>